<protein>
    <submittedName>
        <fullName evidence="3">DUF4129 domain-containing protein</fullName>
    </submittedName>
</protein>
<sequence>MLDANKARNDLKDILNSQEYRVYYKESKGFIQTWWESAKEWLAEQLEKLFPDITSASSASGPILIAVIVIVIFLLALLAFFLFRNTRRNVKLRKQKPLQLMKEINWTFERHLEEAGKYESSAEYTLSTRHLFLALLLYFHEKGWLEARIWKTNWDYYDELRKINQQNADQFYRIAHFFDEVTYGERTVSNGEYVQFKQEAMKWLGESGEKSSR</sequence>
<gene>
    <name evidence="3" type="ORF">ACJEBI_28045</name>
</gene>
<accession>A0ABW8RPL5</accession>
<evidence type="ECO:0000259" key="2">
    <source>
        <dbReference type="Pfam" id="PF13559"/>
    </source>
</evidence>
<dbReference type="EMBL" id="JBJHQH010000039">
    <property type="protein sequence ID" value="MFK9095288.1"/>
    <property type="molecule type" value="Genomic_DNA"/>
</dbReference>
<evidence type="ECO:0000313" key="4">
    <source>
        <dbReference type="Proteomes" id="UP001623041"/>
    </source>
</evidence>
<evidence type="ECO:0000313" key="3">
    <source>
        <dbReference type="EMBL" id="MFK9095288.1"/>
    </source>
</evidence>
<evidence type="ECO:0000256" key="1">
    <source>
        <dbReference type="SAM" id="Phobius"/>
    </source>
</evidence>
<comment type="caution">
    <text evidence="3">The sequence shown here is derived from an EMBL/GenBank/DDBJ whole genome shotgun (WGS) entry which is preliminary data.</text>
</comment>
<keyword evidence="4" id="KW-1185">Reference proteome</keyword>
<dbReference type="RefSeq" id="WP_406583682.1">
    <property type="nucleotide sequence ID" value="NZ_JBJHQH010000039.1"/>
</dbReference>
<dbReference type="Pfam" id="PF13559">
    <property type="entry name" value="DUF4129"/>
    <property type="match status" value="1"/>
</dbReference>
<proteinExistence type="predicted"/>
<dbReference type="Proteomes" id="UP001623041">
    <property type="component" value="Unassembled WGS sequence"/>
</dbReference>
<feature type="transmembrane region" description="Helical" evidence="1">
    <location>
        <begin position="63"/>
        <end position="83"/>
    </location>
</feature>
<reference evidence="3 4" key="1">
    <citation type="submission" date="2024-11" db="EMBL/GenBank/DDBJ databases">
        <authorList>
            <person name="Lucas J.A."/>
        </authorList>
    </citation>
    <scope>NUCLEOTIDE SEQUENCE [LARGE SCALE GENOMIC DNA]</scope>
    <source>
        <strain evidence="3 4">Z 5.4</strain>
    </source>
</reference>
<keyword evidence="1" id="KW-0472">Membrane</keyword>
<name>A0ABW8RPL5_9BACI</name>
<keyword evidence="1" id="KW-1133">Transmembrane helix</keyword>
<keyword evidence="1" id="KW-0812">Transmembrane</keyword>
<organism evidence="3 4">
    <name type="scientific">Bacillus salipaludis</name>
    <dbReference type="NCBI Taxonomy" id="2547811"/>
    <lineage>
        <taxon>Bacteria</taxon>
        <taxon>Bacillati</taxon>
        <taxon>Bacillota</taxon>
        <taxon>Bacilli</taxon>
        <taxon>Bacillales</taxon>
        <taxon>Bacillaceae</taxon>
        <taxon>Bacillus</taxon>
    </lineage>
</organism>
<dbReference type="InterPro" id="IPR025403">
    <property type="entry name" value="TgpA-like_C"/>
</dbReference>
<feature type="domain" description="Protein-glutamine gamma-glutamyltransferase-like C-terminal" evidence="2">
    <location>
        <begin position="132"/>
        <end position="197"/>
    </location>
</feature>